<keyword evidence="5 7" id="KW-1133">Transmembrane helix</keyword>
<name>A0A0A3I5B9_9BACL</name>
<feature type="transmembrane region" description="Helical" evidence="7">
    <location>
        <begin position="49"/>
        <end position="70"/>
    </location>
</feature>
<sequence>MANQNEQIENMSPDMFKVVGGRSAETDKLSKKSVSFWKEVILRFTQNKLSIVGVIILVIMILMAIFVPIFSPYTYNQMLGNYNAPPSAEHWFGTDDLGRDVFVRAWDGARISLFIGITAALIDLVIGVLWGSISGLAGGRVDNIMMRIADVLSAVPYLLVVIILLVVLEPGILPMIIALSITGWVNMARIVRGEVLSIKNQEYVLAARTLGANTGHLIRKHIVPNALGAILVTMTLTIPSAIFTESFLSFLGLGVPQPIPSWGTMASEGMKALMTAPWRLFFPAFLISITIFAFNAVGDGLRDALDPKLRK</sequence>
<feature type="transmembrane region" description="Helical" evidence="7">
    <location>
        <begin position="280"/>
        <end position="301"/>
    </location>
</feature>
<dbReference type="InterPro" id="IPR000515">
    <property type="entry name" value="MetI-like"/>
</dbReference>
<keyword evidence="4 7" id="KW-0812">Transmembrane</keyword>
<accession>A0A0A3I5B9</accession>
<dbReference type="CDD" id="cd06261">
    <property type="entry name" value="TM_PBP2"/>
    <property type="match status" value="1"/>
</dbReference>
<evidence type="ECO:0000313" key="9">
    <source>
        <dbReference type="EMBL" id="KGR77868.1"/>
    </source>
</evidence>
<dbReference type="InterPro" id="IPR050366">
    <property type="entry name" value="BP-dependent_transpt_permease"/>
</dbReference>
<evidence type="ECO:0000256" key="1">
    <source>
        <dbReference type="ARBA" id="ARBA00004651"/>
    </source>
</evidence>
<dbReference type="AlphaFoldDB" id="A0A0A3I5B9"/>
<dbReference type="PANTHER" id="PTHR43386:SF22">
    <property type="entry name" value="OLIGOPEPTIDE TRANSPORT SYSTEM PERMEASE PROTEIN OPPC"/>
    <property type="match status" value="1"/>
</dbReference>
<dbReference type="OrthoDB" id="9797472at2"/>
<feature type="transmembrane region" description="Helical" evidence="7">
    <location>
        <begin position="222"/>
        <end position="243"/>
    </location>
</feature>
<dbReference type="PROSITE" id="PS50928">
    <property type="entry name" value="ABC_TM1"/>
    <property type="match status" value="1"/>
</dbReference>
<evidence type="ECO:0000256" key="5">
    <source>
        <dbReference type="ARBA" id="ARBA00022989"/>
    </source>
</evidence>
<keyword evidence="2 7" id="KW-0813">Transport</keyword>
<dbReference type="Pfam" id="PF12911">
    <property type="entry name" value="OppC_N"/>
    <property type="match status" value="1"/>
</dbReference>
<proteinExistence type="inferred from homology"/>
<protein>
    <submittedName>
        <fullName evidence="9">Diguanylate cyclase</fullName>
    </submittedName>
</protein>
<reference evidence="9 10" key="1">
    <citation type="submission" date="2014-02" db="EMBL/GenBank/DDBJ databases">
        <title>Draft genome sequence of Lysinibacillus manganicus DSM 26584T.</title>
        <authorList>
            <person name="Zhang F."/>
            <person name="Wang G."/>
            <person name="Zhang L."/>
        </authorList>
    </citation>
    <scope>NUCLEOTIDE SEQUENCE [LARGE SCALE GENOMIC DNA]</scope>
    <source>
        <strain evidence="9 10">DSM 26584</strain>
    </source>
</reference>
<dbReference type="eggNOG" id="COG1173">
    <property type="taxonomic scope" value="Bacteria"/>
</dbReference>
<feature type="domain" description="ABC transmembrane type-1" evidence="8">
    <location>
        <begin position="109"/>
        <end position="298"/>
    </location>
</feature>
<dbReference type="InterPro" id="IPR025966">
    <property type="entry name" value="OppC_N"/>
</dbReference>
<evidence type="ECO:0000259" key="8">
    <source>
        <dbReference type="PROSITE" id="PS50928"/>
    </source>
</evidence>
<evidence type="ECO:0000256" key="2">
    <source>
        <dbReference type="ARBA" id="ARBA00022448"/>
    </source>
</evidence>
<gene>
    <name evidence="9" type="ORF">CD29_13330</name>
</gene>
<evidence type="ECO:0000256" key="6">
    <source>
        <dbReference type="ARBA" id="ARBA00023136"/>
    </source>
</evidence>
<comment type="similarity">
    <text evidence="7">Belongs to the binding-protein-dependent transport system permease family.</text>
</comment>
<dbReference type="STRING" id="1384049.CD29_13330"/>
<feature type="transmembrane region" description="Helical" evidence="7">
    <location>
        <begin position="172"/>
        <end position="191"/>
    </location>
</feature>
<dbReference type="RefSeq" id="WP_036187486.1">
    <property type="nucleotide sequence ID" value="NZ_AVDA01000015.1"/>
</dbReference>
<dbReference type="SUPFAM" id="SSF161098">
    <property type="entry name" value="MetI-like"/>
    <property type="match status" value="1"/>
</dbReference>
<feature type="transmembrane region" description="Helical" evidence="7">
    <location>
        <begin position="144"/>
        <end position="166"/>
    </location>
</feature>
<dbReference type="GO" id="GO:0005886">
    <property type="term" value="C:plasma membrane"/>
    <property type="evidence" value="ECO:0007669"/>
    <property type="project" value="UniProtKB-SubCell"/>
</dbReference>
<dbReference type="InterPro" id="IPR035906">
    <property type="entry name" value="MetI-like_sf"/>
</dbReference>
<keyword evidence="10" id="KW-1185">Reference proteome</keyword>
<organism evidence="9 10">
    <name type="scientific">Ureibacillus manganicus DSM 26584</name>
    <dbReference type="NCBI Taxonomy" id="1384049"/>
    <lineage>
        <taxon>Bacteria</taxon>
        <taxon>Bacillati</taxon>
        <taxon>Bacillota</taxon>
        <taxon>Bacilli</taxon>
        <taxon>Bacillales</taxon>
        <taxon>Caryophanaceae</taxon>
        <taxon>Ureibacillus</taxon>
    </lineage>
</organism>
<keyword evidence="6 7" id="KW-0472">Membrane</keyword>
<evidence type="ECO:0000313" key="10">
    <source>
        <dbReference type="Proteomes" id="UP000030416"/>
    </source>
</evidence>
<comment type="subcellular location">
    <subcellularLocation>
        <location evidence="1 7">Cell membrane</location>
        <topology evidence="1 7">Multi-pass membrane protein</topology>
    </subcellularLocation>
</comment>
<dbReference type="Pfam" id="PF00528">
    <property type="entry name" value="BPD_transp_1"/>
    <property type="match status" value="1"/>
</dbReference>
<evidence type="ECO:0000256" key="4">
    <source>
        <dbReference type="ARBA" id="ARBA00022692"/>
    </source>
</evidence>
<dbReference type="PANTHER" id="PTHR43386">
    <property type="entry name" value="OLIGOPEPTIDE TRANSPORT SYSTEM PERMEASE PROTEIN APPC"/>
    <property type="match status" value="1"/>
</dbReference>
<dbReference type="Proteomes" id="UP000030416">
    <property type="component" value="Unassembled WGS sequence"/>
</dbReference>
<dbReference type="EMBL" id="JPVN01000015">
    <property type="protein sequence ID" value="KGR77868.1"/>
    <property type="molecule type" value="Genomic_DNA"/>
</dbReference>
<dbReference type="GO" id="GO:0055085">
    <property type="term" value="P:transmembrane transport"/>
    <property type="evidence" value="ECO:0007669"/>
    <property type="project" value="InterPro"/>
</dbReference>
<comment type="caution">
    <text evidence="9">The sequence shown here is derived from an EMBL/GenBank/DDBJ whole genome shotgun (WGS) entry which is preliminary data.</text>
</comment>
<evidence type="ECO:0000256" key="3">
    <source>
        <dbReference type="ARBA" id="ARBA00022475"/>
    </source>
</evidence>
<dbReference type="Gene3D" id="1.10.3720.10">
    <property type="entry name" value="MetI-like"/>
    <property type="match status" value="1"/>
</dbReference>
<keyword evidence="3" id="KW-1003">Cell membrane</keyword>
<feature type="transmembrane region" description="Helical" evidence="7">
    <location>
        <begin position="111"/>
        <end position="132"/>
    </location>
</feature>
<evidence type="ECO:0000256" key="7">
    <source>
        <dbReference type="RuleBase" id="RU363032"/>
    </source>
</evidence>